<protein>
    <submittedName>
        <fullName evidence="2">Defensin-like protein</fullName>
    </submittedName>
</protein>
<dbReference type="OMA" id="RVCMSEG"/>
<dbReference type="PRINTS" id="PR00288">
    <property type="entry name" value="PUROTHIONIN"/>
</dbReference>
<dbReference type="PROSITE" id="PS00940">
    <property type="entry name" value="GAMMA_THIONIN"/>
    <property type="match status" value="1"/>
</dbReference>
<dbReference type="InterPro" id="IPR036574">
    <property type="entry name" value="Scorpion_toxin-like_sf"/>
</dbReference>
<dbReference type="InterPro" id="IPR003614">
    <property type="entry name" value="Knottins"/>
</dbReference>
<evidence type="ECO:0000313" key="2">
    <source>
        <dbReference type="EMBL" id="KMZ59352.1"/>
    </source>
</evidence>
<dbReference type="Gene3D" id="3.30.30.10">
    <property type="entry name" value="Knottin, scorpion toxin-like"/>
    <property type="match status" value="1"/>
</dbReference>
<dbReference type="Proteomes" id="UP000036987">
    <property type="component" value="Unassembled WGS sequence"/>
</dbReference>
<sequence length="55" mass="6305">MGVQLSYGRTCTTKSQRFKGHCFRARNCAYICRTEGYHGGKCHGFHKHCLCHKPC</sequence>
<dbReference type="SMR" id="A0A0K9NTH1"/>
<gene>
    <name evidence="2" type="ORF">ZOSMA_69G00500</name>
</gene>
<dbReference type="SUPFAM" id="SSF57095">
    <property type="entry name" value="Scorpion toxin-like"/>
    <property type="match status" value="1"/>
</dbReference>
<dbReference type="InterPro" id="IPR008176">
    <property type="entry name" value="Defensin_plant"/>
</dbReference>
<proteinExistence type="predicted"/>
<dbReference type="GO" id="GO:0006952">
    <property type="term" value="P:defense response"/>
    <property type="evidence" value="ECO:0000318"/>
    <property type="project" value="GO_Central"/>
</dbReference>
<organism evidence="2 3">
    <name type="scientific">Zostera marina</name>
    <name type="common">Eelgrass</name>
    <dbReference type="NCBI Taxonomy" id="29655"/>
    <lineage>
        <taxon>Eukaryota</taxon>
        <taxon>Viridiplantae</taxon>
        <taxon>Streptophyta</taxon>
        <taxon>Embryophyta</taxon>
        <taxon>Tracheophyta</taxon>
        <taxon>Spermatophyta</taxon>
        <taxon>Magnoliopsida</taxon>
        <taxon>Liliopsida</taxon>
        <taxon>Zosteraceae</taxon>
        <taxon>Zostera</taxon>
    </lineage>
</organism>
<accession>A0A0K9NTH1</accession>
<keyword evidence="3" id="KW-1185">Reference proteome</keyword>
<comment type="caution">
    <text evidence="2">The sequence shown here is derived from an EMBL/GenBank/DDBJ whole genome shotgun (WGS) entry which is preliminary data.</text>
</comment>
<dbReference type="AlphaFoldDB" id="A0A0K9NTH1"/>
<feature type="domain" description="Knottins-like" evidence="1">
    <location>
        <begin position="9"/>
        <end position="55"/>
    </location>
</feature>
<dbReference type="Pfam" id="PF00304">
    <property type="entry name" value="Gamma-thionin"/>
    <property type="match status" value="1"/>
</dbReference>
<evidence type="ECO:0000313" key="3">
    <source>
        <dbReference type="Proteomes" id="UP000036987"/>
    </source>
</evidence>
<reference evidence="3" key="1">
    <citation type="journal article" date="2016" name="Nature">
        <title>The genome of the seagrass Zostera marina reveals angiosperm adaptation to the sea.</title>
        <authorList>
            <person name="Olsen J.L."/>
            <person name="Rouze P."/>
            <person name="Verhelst B."/>
            <person name="Lin Y.-C."/>
            <person name="Bayer T."/>
            <person name="Collen J."/>
            <person name="Dattolo E."/>
            <person name="De Paoli E."/>
            <person name="Dittami S."/>
            <person name="Maumus F."/>
            <person name="Michel G."/>
            <person name="Kersting A."/>
            <person name="Lauritano C."/>
            <person name="Lohaus R."/>
            <person name="Toepel M."/>
            <person name="Tonon T."/>
            <person name="Vanneste K."/>
            <person name="Amirebrahimi M."/>
            <person name="Brakel J."/>
            <person name="Bostroem C."/>
            <person name="Chovatia M."/>
            <person name="Grimwood J."/>
            <person name="Jenkins J.W."/>
            <person name="Jueterbock A."/>
            <person name="Mraz A."/>
            <person name="Stam W.T."/>
            <person name="Tice H."/>
            <person name="Bornberg-Bauer E."/>
            <person name="Green P.J."/>
            <person name="Pearson G.A."/>
            <person name="Procaccini G."/>
            <person name="Duarte C.M."/>
            <person name="Schmutz J."/>
            <person name="Reusch T.B.H."/>
            <person name="Van de Peer Y."/>
        </authorList>
    </citation>
    <scope>NUCLEOTIDE SEQUENCE [LARGE SCALE GENOMIC DNA]</scope>
    <source>
        <strain evidence="3">cv. Finnish</strain>
    </source>
</reference>
<name>A0A0K9NTH1_ZOSMR</name>
<dbReference type="EMBL" id="LFYR01001802">
    <property type="protein sequence ID" value="KMZ59352.1"/>
    <property type="molecule type" value="Genomic_DNA"/>
</dbReference>
<dbReference type="OrthoDB" id="683455at2759"/>
<evidence type="ECO:0000259" key="1">
    <source>
        <dbReference type="Pfam" id="PF00304"/>
    </source>
</evidence>